<dbReference type="InterPro" id="IPR013818">
    <property type="entry name" value="Lipase"/>
</dbReference>
<keyword evidence="4" id="KW-1015">Disulfide bond</keyword>
<dbReference type="PANTHER" id="PTHR11610">
    <property type="entry name" value="LIPASE"/>
    <property type="match status" value="1"/>
</dbReference>
<evidence type="ECO:0000256" key="1">
    <source>
        <dbReference type="ARBA" id="ARBA00004613"/>
    </source>
</evidence>
<dbReference type="AlphaFoldDB" id="A0A6P8ZPQ1"/>
<keyword evidence="3" id="KW-0964">Secreted</keyword>
<sequence>MCRRLGFALLVGVLAAALVLPPAASAQDESSSGWNPFSFLRSSFSSLRSTAARSFDAVKNTTLSVAHKVVRFAVVRSTEDEICYRIIGCFNLKAPWFTLSRPLPAPKSPDSINVEFFLYTRESASRFTIPSDVELSLQGSTFDGAKRTFFLVHGFLNSGNDEWMAKLKDAILGQVDGNVFIVNWGGGAIDPNYLQAASNTRVVGREIARLGRTLIQQHGAAAKDMHIIGHSLGAHISGYAARNITNVGRVTGMDPAGPGFEALSRTVRLNKNCATFVDALHTNARPLTQLGFGIMQTVAHVDFYLNGGEFQPGCATPSVEMPSSLTDLISLPVTALNELVSCSHTRSYHVFTEAIANTTCRFWGHKTSVARQRLKWRKSVAAEVPVKEGPCRSGKCVPIGLDTPDFPARGSFAVVTGSDSPYCLQERSKDGQSLEQLRILGYVD</sequence>
<evidence type="ECO:0000256" key="4">
    <source>
        <dbReference type="ARBA" id="ARBA00023157"/>
    </source>
</evidence>
<comment type="subcellular location">
    <subcellularLocation>
        <location evidence="1">Secreted</location>
    </subcellularLocation>
</comment>
<dbReference type="GO" id="GO:0004806">
    <property type="term" value="F:triacylglycerol lipase activity"/>
    <property type="evidence" value="ECO:0007669"/>
    <property type="project" value="InterPro"/>
</dbReference>
<organism evidence="9">
    <name type="scientific">Thrips palmi</name>
    <name type="common">Melon thrips</name>
    <dbReference type="NCBI Taxonomy" id="161013"/>
    <lineage>
        <taxon>Eukaryota</taxon>
        <taxon>Metazoa</taxon>
        <taxon>Ecdysozoa</taxon>
        <taxon>Arthropoda</taxon>
        <taxon>Hexapoda</taxon>
        <taxon>Insecta</taxon>
        <taxon>Pterygota</taxon>
        <taxon>Neoptera</taxon>
        <taxon>Paraneoptera</taxon>
        <taxon>Thysanoptera</taxon>
        <taxon>Terebrantia</taxon>
        <taxon>Thripoidea</taxon>
        <taxon>Thripidae</taxon>
        <taxon>Thrips</taxon>
    </lineage>
</organism>
<reference evidence="9" key="1">
    <citation type="submission" date="2025-08" db="UniProtKB">
        <authorList>
            <consortium name="RefSeq"/>
        </authorList>
    </citation>
    <scope>IDENTIFICATION</scope>
    <source>
        <tissue evidence="9">Total insect</tissue>
    </source>
</reference>
<dbReference type="PRINTS" id="PR00823">
    <property type="entry name" value="PANCLIPASE"/>
</dbReference>
<dbReference type="KEGG" id="tpal:117647088"/>
<dbReference type="InterPro" id="IPR029058">
    <property type="entry name" value="AB_hydrolase_fold"/>
</dbReference>
<dbReference type="InParanoid" id="A0A6P8ZPQ1"/>
<evidence type="ECO:0000259" key="7">
    <source>
        <dbReference type="Pfam" id="PF00151"/>
    </source>
</evidence>
<comment type="similarity">
    <text evidence="2 5">Belongs to the AB hydrolase superfamily. Lipase family.</text>
</comment>
<feature type="domain" description="Lipase" evidence="7">
    <location>
        <begin position="81"/>
        <end position="407"/>
    </location>
</feature>
<dbReference type="SUPFAM" id="SSF53474">
    <property type="entry name" value="alpha/beta-Hydrolases"/>
    <property type="match status" value="1"/>
</dbReference>
<dbReference type="GO" id="GO:0005615">
    <property type="term" value="C:extracellular space"/>
    <property type="evidence" value="ECO:0007669"/>
    <property type="project" value="TreeGrafter"/>
</dbReference>
<dbReference type="InterPro" id="IPR000734">
    <property type="entry name" value="TAG_lipase"/>
</dbReference>
<dbReference type="Pfam" id="PF00151">
    <property type="entry name" value="Lipase"/>
    <property type="match status" value="1"/>
</dbReference>
<evidence type="ECO:0000256" key="5">
    <source>
        <dbReference type="RuleBase" id="RU004262"/>
    </source>
</evidence>
<evidence type="ECO:0000313" key="9">
    <source>
        <dbReference type="RefSeq" id="XP_034244494.1"/>
    </source>
</evidence>
<proteinExistence type="inferred from homology"/>
<evidence type="ECO:0000256" key="3">
    <source>
        <dbReference type="ARBA" id="ARBA00022525"/>
    </source>
</evidence>
<evidence type="ECO:0000313" key="8">
    <source>
        <dbReference type="Proteomes" id="UP000515158"/>
    </source>
</evidence>
<dbReference type="OrthoDB" id="199913at2759"/>
<protein>
    <submittedName>
        <fullName evidence="9">Pancreatic triacylglycerol lipase-like</fullName>
    </submittedName>
</protein>
<dbReference type="PRINTS" id="PR00821">
    <property type="entry name" value="TAGLIPASE"/>
</dbReference>
<keyword evidence="8" id="KW-1185">Reference proteome</keyword>
<keyword evidence="6" id="KW-0732">Signal</keyword>
<dbReference type="CDD" id="cd00707">
    <property type="entry name" value="Pancreat_lipase_like"/>
    <property type="match status" value="1"/>
</dbReference>
<dbReference type="InterPro" id="IPR033906">
    <property type="entry name" value="Lipase_N"/>
</dbReference>
<gene>
    <name evidence="9" type="primary">LOC117647088</name>
</gene>
<dbReference type="GO" id="GO:0016042">
    <property type="term" value="P:lipid catabolic process"/>
    <property type="evidence" value="ECO:0007669"/>
    <property type="project" value="TreeGrafter"/>
</dbReference>
<accession>A0A6P8ZPQ1</accession>
<dbReference type="Gene3D" id="3.40.50.1820">
    <property type="entry name" value="alpha/beta hydrolase"/>
    <property type="match status" value="1"/>
</dbReference>
<evidence type="ECO:0000256" key="2">
    <source>
        <dbReference type="ARBA" id="ARBA00010701"/>
    </source>
</evidence>
<dbReference type="Proteomes" id="UP000515158">
    <property type="component" value="Unplaced"/>
</dbReference>
<dbReference type="RefSeq" id="XP_034244494.1">
    <property type="nucleotide sequence ID" value="XM_034388603.1"/>
</dbReference>
<dbReference type="GeneID" id="117647088"/>
<evidence type="ECO:0000256" key="6">
    <source>
        <dbReference type="SAM" id="SignalP"/>
    </source>
</evidence>
<feature type="chain" id="PRO_5027873908" evidence="6">
    <location>
        <begin position="27"/>
        <end position="444"/>
    </location>
</feature>
<name>A0A6P8ZPQ1_THRPL</name>
<feature type="signal peptide" evidence="6">
    <location>
        <begin position="1"/>
        <end position="26"/>
    </location>
</feature>
<dbReference type="InterPro" id="IPR002331">
    <property type="entry name" value="Lipase_panc"/>
</dbReference>